<evidence type="ECO:0000313" key="1">
    <source>
        <dbReference type="EMBL" id="KPX24907.1"/>
    </source>
</evidence>
<reference evidence="1 3" key="1">
    <citation type="submission" date="2015-09" db="EMBL/GenBank/DDBJ databases">
        <title>Genome announcement of multiple Pseudomonas syringae strains.</title>
        <authorList>
            <person name="Thakur S."/>
            <person name="Wang P.W."/>
            <person name="Gong Y."/>
            <person name="Weir B.S."/>
            <person name="Guttman D.S."/>
        </authorList>
    </citation>
    <scope>NUCLEOTIDE SEQUENCE [LARGE SCALE GENOMIC DNA]</scope>
    <source>
        <strain evidence="1 3">ICMP4455</strain>
    </source>
</reference>
<dbReference type="AlphaFoldDB" id="A0A0P9Q2K2"/>
<evidence type="ECO:0000313" key="3">
    <source>
        <dbReference type="Proteomes" id="UP000050490"/>
    </source>
</evidence>
<reference evidence="2 4" key="2">
    <citation type="submission" date="2018-08" db="EMBL/GenBank/DDBJ databases">
        <title>Recombination of ecologically and evolutionarily significant loci maintains genetic cohesion in the Pseudomonas syringae species complex.</title>
        <authorList>
            <person name="Dillon M."/>
            <person name="Thakur S."/>
            <person name="Almeida R.N.D."/>
            <person name="Weir B.S."/>
            <person name="Guttman D.S."/>
        </authorList>
    </citation>
    <scope>NUCLEOTIDE SEQUENCE [LARGE SCALE GENOMIC DNA]</scope>
    <source>
        <strain evidence="2 4">ICMP 4316</strain>
    </source>
</reference>
<name>A0A0P9Q2K2_PSEA0</name>
<proteinExistence type="predicted"/>
<dbReference type="EMBL" id="RBPV01000082">
    <property type="protein sequence ID" value="RMO64367.1"/>
    <property type="molecule type" value="Genomic_DNA"/>
</dbReference>
<comment type="caution">
    <text evidence="1">The sequence shown here is derived from an EMBL/GenBank/DDBJ whole genome shotgun (WGS) entry which is preliminary data.</text>
</comment>
<evidence type="ECO:0000313" key="2">
    <source>
        <dbReference type="EMBL" id="RMO64367.1"/>
    </source>
</evidence>
<sequence>MPHPIDAELVAVGFHVLVHQLKLQLRGQKRCVIVAVTDTVRGDRIIREQRVPMLTGTEPVHLSAQRLAHCMGIEQFQQHTLAVIFKGSFHSAHEGVVANFQAGHFSQDRILSIPCIRALPDQLLDTAVFIDQFMRRERLAPGVTHQVAAFARDPGGQLFNVFVQDRRQVDAGPFDRSVLRSQQAFDVLAASIRVIIEHQADFVSMSAIVGCQRMHRALQAAGPGIRGLRGCSFVGVTKTAGNGIHRAVIAIVVDQYIRGIEGWVASAIVVRQTQYRVQVAIVGQIA</sequence>
<protein>
    <submittedName>
        <fullName evidence="1">Uncharacterized protein</fullName>
    </submittedName>
</protein>
<organism evidence="1 3">
    <name type="scientific">Pseudomonas amygdali pv. eriobotryae</name>
    <dbReference type="NCBI Taxonomy" id="129137"/>
    <lineage>
        <taxon>Bacteria</taxon>
        <taxon>Pseudomonadati</taxon>
        <taxon>Pseudomonadota</taxon>
        <taxon>Gammaproteobacteria</taxon>
        <taxon>Pseudomonadales</taxon>
        <taxon>Pseudomonadaceae</taxon>
        <taxon>Pseudomonas</taxon>
        <taxon>Pseudomonas amygdali</taxon>
    </lineage>
</organism>
<gene>
    <name evidence="1" type="ORF">ALO70_200205</name>
    <name evidence="2" type="ORF">ALQ39_200153</name>
</gene>
<evidence type="ECO:0000313" key="4">
    <source>
        <dbReference type="Proteomes" id="UP000275613"/>
    </source>
</evidence>
<dbReference type="Proteomes" id="UP000275613">
    <property type="component" value="Unassembled WGS sequence"/>
</dbReference>
<dbReference type="Proteomes" id="UP000050490">
    <property type="component" value="Unassembled WGS sequence"/>
</dbReference>
<dbReference type="EMBL" id="LJQI01000308">
    <property type="protein sequence ID" value="KPX24907.1"/>
    <property type="molecule type" value="Genomic_DNA"/>
</dbReference>
<accession>A0A0P9Q2K2</accession>